<dbReference type="PANTHER" id="PTHR13935:SF63">
    <property type="entry name" value="BHLH DOMAIN-CONTAINING PROTEIN"/>
    <property type="match status" value="1"/>
</dbReference>
<dbReference type="PANTHER" id="PTHR13935">
    <property type="entry name" value="ACHAETE-SCUTE TRANSCRIPTION FACTOR-RELATED"/>
    <property type="match status" value="1"/>
</dbReference>
<name>A0A540KLB7_MALBA</name>
<accession>A0A540KLB7</accession>
<keyword evidence="5" id="KW-0175">Coiled coil</keyword>
<dbReference type="GO" id="GO:0090575">
    <property type="term" value="C:RNA polymerase II transcription regulator complex"/>
    <property type="evidence" value="ECO:0007669"/>
    <property type="project" value="TreeGrafter"/>
</dbReference>
<evidence type="ECO:0000256" key="4">
    <source>
        <dbReference type="ARBA" id="ARBA00023242"/>
    </source>
</evidence>
<dbReference type="GO" id="GO:0046983">
    <property type="term" value="F:protein dimerization activity"/>
    <property type="evidence" value="ECO:0007669"/>
    <property type="project" value="InterPro"/>
</dbReference>
<dbReference type="InterPro" id="IPR015660">
    <property type="entry name" value="MASH1/Ascl1a-like"/>
</dbReference>
<sequence length="195" mass="22544">MDRNQANESSSTKVERRVVEKNRRNRMKLLYSNLYSLLPKQTFKAPLRQTNQIDEAINYIKSQESKLQKLKEKKESLMRTRKRSYATACANVEGTRSAKAPQIKIQEMNSTLEVVLVSGLENHQFMFYEIIRLLDEEHSNVVHANFSTLGDSTFHIVRAEIGKSMSEFGAARITEKLNRFVNGSTSDQESQQEYF</sequence>
<feature type="region of interest" description="Disordered" evidence="6">
    <location>
        <begin position="1"/>
        <end position="20"/>
    </location>
</feature>
<evidence type="ECO:0000259" key="7">
    <source>
        <dbReference type="PROSITE" id="PS50888"/>
    </source>
</evidence>
<reference evidence="8 9" key="1">
    <citation type="journal article" date="2019" name="G3 (Bethesda)">
        <title>Sequencing of a Wild Apple (Malus baccata) Genome Unravels the Differences Between Cultivated and Wild Apple Species Regarding Disease Resistance and Cold Tolerance.</title>
        <authorList>
            <person name="Chen X."/>
        </authorList>
    </citation>
    <scope>NUCLEOTIDE SEQUENCE [LARGE SCALE GENOMIC DNA]</scope>
    <source>
        <strain evidence="9">cv. Shandingzi</strain>
        <tissue evidence="8">Leaves</tissue>
    </source>
</reference>
<dbReference type="SUPFAM" id="SSF47459">
    <property type="entry name" value="HLH, helix-loop-helix DNA-binding domain"/>
    <property type="match status" value="1"/>
</dbReference>
<evidence type="ECO:0000313" key="8">
    <source>
        <dbReference type="EMBL" id="TQD75016.1"/>
    </source>
</evidence>
<dbReference type="GO" id="GO:0000977">
    <property type="term" value="F:RNA polymerase II transcription regulatory region sequence-specific DNA binding"/>
    <property type="evidence" value="ECO:0007669"/>
    <property type="project" value="TreeGrafter"/>
</dbReference>
<dbReference type="EMBL" id="VIEB01001133">
    <property type="protein sequence ID" value="TQD75016.1"/>
    <property type="molecule type" value="Genomic_DNA"/>
</dbReference>
<dbReference type="InterPro" id="IPR011598">
    <property type="entry name" value="bHLH_dom"/>
</dbReference>
<keyword evidence="3" id="KW-0804">Transcription</keyword>
<evidence type="ECO:0000313" key="9">
    <source>
        <dbReference type="Proteomes" id="UP000315295"/>
    </source>
</evidence>
<dbReference type="Gene3D" id="4.10.280.10">
    <property type="entry name" value="Helix-loop-helix DNA-binding domain"/>
    <property type="match status" value="1"/>
</dbReference>
<dbReference type="Proteomes" id="UP000315295">
    <property type="component" value="Unassembled WGS sequence"/>
</dbReference>
<dbReference type="InterPro" id="IPR036638">
    <property type="entry name" value="HLH_DNA-bd_sf"/>
</dbReference>
<evidence type="ECO:0000256" key="5">
    <source>
        <dbReference type="SAM" id="Coils"/>
    </source>
</evidence>
<evidence type="ECO:0000256" key="2">
    <source>
        <dbReference type="ARBA" id="ARBA00023015"/>
    </source>
</evidence>
<keyword evidence="4" id="KW-0539">Nucleus</keyword>
<dbReference type="STRING" id="106549.A0A540KLB7"/>
<feature type="compositionally biased region" description="Polar residues" evidence="6">
    <location>
        <begin position="1"/>
        <end position="12"/>
    </location>
</feature>
<keyword evidence="2" id="KW-0805">Transcription regulation</keyword>
<comment type="caution">
    <text evidence="8">The sequence shown here is derived from an EMBL/GenBank/DDBJ whole genome shotgun (WGS) entry which is preliminary data.</text>
</comment>
<dbReference type="Pfam" id="PF00010">
    <property type="entry name" value="HLH"/>
    <property type="match status" value="1"/>
</dbReference>
<evidence type="ECO:0000256" key="3">
    <source>
        <dbReference type="ARBA" id="ARBA00023163"/>
    </source>
</evidence>
<organism evidence="8 9">
    <name type="scientific">Malus baccata</name>
    <name type="common">Siberian crab apple</name>
    <name type="synonym">Pyrus baccata</name>
    <dbReference type="NCBI Taxonomy" id="106549"/>
    <lineage>
        <taxon>Eukaryota</taxon>
        <taxon>Viridiplantae</taxon>
        <taxon>Streptophyta</taxon>
        <taxon>Embryophyta</taxon>
        <taxon>Tracheophyta</taxon>
        <taxon>Spermatophyta</taxon>
        <taxon>Magnoliopsida</taxon>
        <taxon>eudicotyledons</taxon>
        <taxon>Gunneridae</taxon>
        <taxon>Pentapetalae</taxon>
        <taxon>rosids</taxon>
        <taxon>fabids</taxon>
        <taxon>Rosales</taxon>
        <taxon>Rosaceae</taxon>
        <taxon>Amygdaloideae</taxon>
        <taxon>Maleae</taxon>
        <taxon>Malus</taxon>
    </lineage>
</organism>
<dbReference type="PROSITE" id="PS50888">
    <property type="entry name" value="BHLH"/>
    <property type="match status" value="1"/>
</dbReference>
<feature type="domain" description="BHLH" evidence="7">
    <location>
        <begin position="11"/>
        <end position="63"/>
    </location>
</feature>
<evidence type="ECO:0000256" key="6">
    <source>
        <dbReference type="SAM" id="MobiDB-lite"/>
    </source>
</evidence>
<proteinExistence type="predicted"/>
<protein>
    <recommendedName>
        <fullName evidence="7">BHLH domain-containing protein</fullName>
    </recommendedName>
</protein>
<dbReference type="AlphaFoldDB" id="A0A540KLB7"/>
<gene>
    <name evidence="8" type="ORF">C1H46_039456</name>
</gene>
<dbReference type="GO" id="GO:0000981">
    <property type="term" value="F:DNA-binding transcription factor activity, RNA polymerase II-specific"/>
    <property type="evidence" value="ECO:0007669"/>
    <property type="project" value="TreeGrafter"/>
</dbReference>
<comment type="subcellular location">
    <subcellularLocation>
        <location evidence="1">Nucleus</location>
    </subcellularLocation>
</comment>
<feature type="coiled-coil region" evidence="5">
    <location>
        <begin position="53"/>
        <end position="87"/>
    </location>
</feature>
<keyword evidence="9" id="KW-1185">Reference proteome</keyword>
<evidence type="ECO:0000256" key="1">
    <source>
        <dbReference type="ARBA" id="ARBA00004123"/>
    </source>
</evidence>